<dbReference type="PIRSF" id="PIRSF036480">
    <property type="entry name" value="FormyFH4_hydr"/>
    <property type="match status" value="1"/>
</dbReference>
<dbReference type="InterPro" id="IPR036477">
    <property type="entry name" value="Formyl_transf_N_sf"/>
</dbReference>
<dbReference type="InterPro" id="IPR044074">
    <property type="entry name" value="PurU_ACT"/>
</dbReference>
<dbReference type="InterPro" id="IPR041729">
    <property type="entry name" value="Formyl-FH4-Hydrolase_C"/>
</dbReference>
<comment type="function">
    <text evidence="3">Catalyzes the hydrolysis of 10-formyltetrahydrofolate (formyl-FH4) to formate and tetrahydrofolate (FH4).</text>
</comment>
<dbReference type="SUPFAM" id="SSF55021">
    <property type="entry name" value="ACT-like"/>
    <property type="match status" value="1"/>
</dbReference>
<proteinExistence type="inferred from homology"/>
<evidence type="ECO:0000259" key="5">
    <source>
        <dbReference type="PROSITE" id="PS51671"/>
    </source>
</evidence>
<protein>
    <recommendedName>
        <fullName evidence="3 4">Formyltetrahydrofolate deformylase</fullName>
        <ecNumber evidence="3 4">3.5.1.10</ecNumber>
    </recommendedName>
    <alternativeName>
        <fullName evidence="3">Formyl-FH(4) hydrolase</fullName>
    </alternativeName>
</protein>
<dbReference type="EC" id="3.5.1.10" evidence="3 4"/>
<dbReference type="Proteomes" id="UP000608154">
    <property type="component" value="Unassembled WGS sequence"/>
</dbReference>
<dbReference type="PRINTS" id="PR01575">
    <property type="entry name" value="FFH4HYDRLASE"/>
</dbReference>
<dbReference type="RefSeq" id="WP_188767667.1">
    <property type="nucleotide sequence ID" value="NZ_BMHK01000002.1"/>
</dbReference>
<keyword evidence="2 3" id="KW-0378">Hydrolase</keyword>
<comment type="caution">
    <text evidence="6">The sequence shown here is derived from an EMBL/GenBank/DDBJ whole genome shotgun (WGS) entry which is preliminary data.</text>
</comment>
<sequence length="286" mass="32022">MALIKPDFVLLLSCVDRKGLVAAIANSIASQDCNIVQNSQFGDAATGRFFMRISFAAPDDVTVESFSEAFMPVATAYNLDWKVHDLKVKQRAIIMVSKGGHCLNDLLYRTATSYLPMTVTSIVSNHLTWKRRADHEDIPYYHLPVTPDTKAEQEARLLELIDEQKADLVILARYMQVLSDDLCRKLEGRAINIHHSFLPGFKGARPYHRAYDRGVKMVGATAHYVTADLDEGPIIAQDVSIVDHADTVDDLIAQGQESESRVLTRAVKAHCEHRVMLNNLRTVVFK</sequence>
<dbReference type="EMBL" id="BMHK01000002">
    <property type="protein sequence ID" value="GGB88382.1"/>
    <property type="molecule type" value="Genomic_DNA"/>
</dbReference>
<dbReference type="PANTHER" id="PTHR42706:SF1">
    <property type="entry name" value="FORMYLTETRAHYDROFOLATE DEFORMYLASE 2, MITOCHONDRIAL"/>
    <property type="match status" value="1"/>
</dbReference>
<dbReference type="CDD" id="cd08648">
    <property type="entry name" value="FMT_core_Formyl-FH4-Hydrolase_C"/>
    <property type="match status" value="1"/>
</dbReference>
<dbReference type="SUPFAM" id="SSF53328">
    <property type="entry name" value="Formyltransferase"/>
    <property type="match status" value="1"/>
</dbReference>
<name>A0A916TPR7_9SPHN</name>
<dbReference type="Pfam" id="PF00551">
    <property type="entry name" value="Formyl_trans_N"/>
    <property type="match status" value="1"/>
</dbReference>
<keyword evidence="3" id="KW-0658">Purine biosynthesis</keyword>
<feature type="domain" description="ACT" evidence="5">
    <location>
        <begin position="9"/>
        <end position="88"/>
    </location>
</feature>
<dbReference type="NCBIfam" id="TIGR00655">
    <property type="entry name" value="PurU"/>
    <property type="match status" value="1"/>
</dbReference>
<dbReference type="InterPro" id="IPR002376">
    <property type="entry name" value="Formyl_transf_N"/>
</dbReference>
<evidence type="ECO:0000313" key="7">
    <source>
        <dbReference type="Proteomes" id="UP000608154"/>
    </source>
</evidence>
<dbReference type="CDD" id="cd04875">
    <property type="entry name" value="ACT_F4HF-DF"/>
    <property type="match status" value="1"/>
</dbReference>
<dbReference type="HAMAP" id="MF_01927">
    <property type="entry name" value="PurU"/>
    <property type="match status" value="1"/>
</dbReference>
<feature type="active site" evidence="3">
    <location>
        <position position="230"/>
    </location>
</feature>
<evidence type="ECO:0000256" key="3">
    <source>
        <dbReference type="HAMAP-Rule" id="MF_01927"/>
    </source>
</evidence>
<dbReference type="PROSITE" id="PS51671">
    <property type="entry name" value="ACT"/>
    <property type="match status" value="1"/>
</dbReference>
<dbReference type="InterPro" id="IPR045865">
    <property type="entry name" value="ACT-like_dom_sf"/>
</dbReference>
<dbReference type="GO" id="GO:0006730">
    <property type="term" value="P:one-carbon metabolic process"/>
    <property type="evidence" value="ECO:0007669"/>
    <property type="project" value="UniProtKB-KW"/>
</dbReference>
<reference evidence="6" key="1">
    <citation type="journal article" date="2014" name="Int. J. Syst. Evol. Microbiol.">
        <title>Complete genome sequence of Corynebacterium casei LMG S-19264T (=DSM 44701T), isolated from a smear-ripened cheese.</title>
        <authorList>
            <consortium name="US DOE Joint Genome Institute (JGI-PGF)"/>
            <person name="Walter F."/>
            <person name="Albersmeier A."/>
            <person name="Kalinowski J."/>
            <person name="Ruckert C."/>
        </authorList>
    </citation>
    <scope>NUCLEOTIDE SEQUENCE</scope>
    <source>
        <strain evidence="6">CGMCC 1.15095</strain>
    </source>
</reference>
<evidence type="ECO:0000256" key="4">
    <source>
        <dbReference type="NCBIfam" id="TIGR00655"/>
    </source>
</evidence>
<dbReference type="InterPro" id="IPR004810">
    <property type="entry name" value="PurU"/>
</dbReference>
<dbReference type="NCBIfam" id="NF004684">
    <property type="entry name" value="PRK06027.1"/>
    <property type="match status" value="1"/>
</dbReference>
<evidence type="ECO:0000256" key="2">
    <source>
        <dbReference type="ARBA" id="ARBA00022801"/>
    </source>
</evidence>
<dbReference type="GO" id="GO:0008864">
    <property type="term" value="F:formyltetrahydrofolate deformylase activity"/>
    <property type="evidence" value="ECO:0007669"/>
    <property type="project" value="UniProtKB-UniRule"/>
</dbReference>
<comment type="catalytic activity">
    <reaction evidence="3">
        <text>(6R)-10-formyltetrahydrofolate + H2O = (6S)-5,6,7,8-tetrahydrofolate + formate + H(+)</text>
        <dbReference type="Rhea" id="RHEA:19833"/>
        <dbReference type="ChEBI" id="CHEBI:15377"/>
        <dbReference type="ChEBI" id="CHEBI:15378"/>
        <dbReference type="ChEBI" id="CHEBI:15740"/>
        <dbReference type="ChEBI" id="CHEBI:57453"/>
        <dbReference type="ChEBI" id="CHEBI:195366"/>
        <dbReference type="EC" id="3.5.1.10"/>
    </reaction>
</comment>
<accession>A0A916TPR7</accession>
<reference evidence="6" key="2">
    <citation type="submission" date="2020-09" db="EMBL/GenBank/DDBJ databases">
        <authorList>
            <person name="Sun Q."/>
            <person name="Zhou Y."/>
        </authorList>
    </citation>
    <scope>NUCLEOTIDE SEQUENCE</scope>
    <source>
        <strain evidence="6">CGMCC 1.15095</strain>
    </source>
</reference>
<gene>
    <name evidence="3 6" type="primary">purU</name>
    <name evidence="6" type="ORF">GCM10011494_03360</name>
</gene>
<comment type="pathway">
    <text evidence="3">Purine metabolism; IMP biosynthesis via de novo pathway; formate from 10-formyl-5,6,7,8-tetrahydrofolate: step 1/1.</text>
</comment>
<dbReference type="AlphaFoldDB" id="A0A916TPR7"/>
<evidence type="ECO:0000256" key="1">
    <source>
        <dbReference type="ARBA" id="ARBA00022563"/>
    </source>
</evidence>
<organism evidence="6 7">
    <name type="scientific">Novosphingobium endophyticum</name>
    <dbReference type="NCBI Taxonomy" id="1955250"/>
    <lineage>
        <taxon>Bacteria</taxon>
        <taxon>Pseudomonadati</taxon>
        <taxon>Pseudomonadota</taxon>
        <taxon>Alphaproteobacteria</taxon>
        <taxon>Sphingomonadales</taxon>
        <taxon>Sphingomonadaceae</taxon>
        <taxon>Novosphingobium</taxon>
    </lineage>
</organism>
<dbReference type="PANTHER" id="PTHR42706">
    <property type="entry name" value="FORMYLTETRAHYDROFOLATE DEFORMYLASE"/>
    <property type="match status" value="1"/>
</dbReference>
<comment type="similarity">
    <text evidence="3">Belongs to the PurU family.</text>
</comment>
<dbReference type="Gene3D" id="3.30.70.260">
    <property type="match status" value="1"/>
</dbReference>
<keyword evidence="7" id="KW-1185">Reference proteome</keyword>
<dbReference type="GO" id="GO:0006189">
    <property type="term" value="P:'de novo' IMP biosynthetic process"/>
    <property type="evidence" value="ECO:0007669"/>
    <property type="project" value="UniProtKB-UniRule"/>
</dbReference>
<keyword evidence="1 3" id="KW-0554">One-carbon metabolism</keyword>
<dbReference type="Gene3D" id="3.40.50.170">
    <property type="entry name" value="Formyl transferase, N-terminal domain"/>
    <property type="match status" value="1"/>
</dbReference>
<evidence type="ECO:0000313" key="6">
    <source>
        <dbReference type="EMBL" id="GGB88382.1"/>
    </source>
</evidence>
<dbReference type="InterPro" id="IPR002912">
    <property type="entry name" value="ACT_dom"/>
</dbReference>